<dbReference type="EMBL" id="JAARPH010000001">
    <property type="protein sequence ID" value="MBC1374571.1"/>
    <property type="molecule type" value="Genomic_DNA"/>
</dbReference>
<dbReference type="Gene3D" id="3.10.450.50">
    <property type="match status" value="1"/>
</dbReference>
<dbReference type="Proteomes" id="UP000558070">
    <property type="component" value="Unassembled WGS sequence"/>
</dbReference>
<dbReference type="Proteomes" id="UP000518829">
    <property type="component" value="Unassembled WGS sequence"/>
</dbReference>
<dbReference type="InterPro" id="IPR032710">
    <property type="entry name" value="NTF2-like_dom_sf"/>
</dbReference>
<evidence type="ECO:0000313" key="2">
    <source>
        <dbReference type="EMBL" id="MBC2286538.1"/>
    </source>
</evidence>
<comment type="caution">
    <text evidence="2">The sequence shown here is derived from an EMBL/GenBank/DDBJ whole genome shotgun (WGS) entry which is preliminary data.</text>
</comment>
<dbReference type="SUPFAM" id="SSF54427">
    <property type="entry name" value="NTF2-like"/>
    <property type="match status" value="1"/>
</dbReference>
<evidence type="ECO:0000313" key="4">
    <source>
        <dbReference type="Proteomes" id="UP000558070"/>
    </source>
</evidence>
<organism evidence="2 4">
    <name type="scientific">Listeria farberi</name>
    <dbReference type="NCBI Taxonomy" id="2713500"/>
    <lineage>
        <taxon>Bacteria</taxon>
        <taxon>Bacillati</taxon>
        <taxon>Bacillota</taxon>
        <taxon>Bacilli</taxon>
        <taxon>Bacillales</taxon>
        <taxon>Listeriaceae</taxon>
        <taxon>Listeria</taxon>
    </lineage>
</organism>
<reference evidence="3 4" key="1">
    <citation type="submission" date="2020-03" db="EMBL/GenBank/DDBJ databases">
        <title>Soil Listeria distribution.</title>
        <authorList>
            <person name="Liao J."/>
            <person name="Wiedmann M."/>
        </authorList>
    </citation>
    <scope>NUCLEOTIDE SEQUENCE [LARGE SCALE GENOMIC DNA]</scope>
    <source>
        <strain evidence="2 4">FSL L7-0072</strain>
        <strain evidence="1 3">FSL L7-1699</strain>
    </source>
</reference>
<proteinExistence type="predicted"/>
<name>A0A7X0ZG68_9LIST</name>
<dbReference type="EMBL" id="JAARZO010000001">
    <property type="protein sequence ID" value="MBC2286538.1"/>
    <property type="molecule type" value="Genomic_DNA"/>
</dbReference>
<dbReference type="AlphaFoldDB" id="A0A7X0ZG68"/>
<evidence type="ECO:0000313" key="1">
    <source>
        <dbReference type="EMBL" id="MBC1374571.1"/>
    </source>
</evidence>
<gene>
    <name evidence="1" type="ORF">HB839_03400</name>
    <name evidence="2" type="ORF">HCB47_02655</name>
</gene>
<keyword evidence="3" id="KW-1185">Reference proteome</keyword>
<evidence type="ECO:0000313" key="3">
    <source>
        <dbReference type="Proteomes" id="UP000518829"/>
    </source>
</evidence>
<accession>A0A7X0ZG68</accession>
<dbReference type="RefSeq" id="WP_185318494.1">
    <property type="nucleotide sequence ID" value="NZ_JAARPH010000001.1"/>
</dbReference>
<protein>
    <recommendedName>
        <fullName evidence="5">DUF4440 domain-containing protein</fullName>
    </recommendedName>
</protein>
<sequence>MELTKTNFQKLDQIHLSFENRHSMAEIIAILSESYIEITKNGVIKDYAYYKSLETLGDNTLEITDYYIKILDETKVLTYYRLKNISENNYTMRSNIWIFENGSWKLTFHQGTKITLEKEFD</sequence>
<evidence type="ECO:0008006" key="5">
    <source>
        <dbReference type="Google" id="ProtNLM"/>
    </source>
</evidence>